<feature type="compositionally biased region" description="Polar residues" evidence="1">
    <location>
        <begin position="664"/>
        <end position="685"/>
    </location>
</feature>
<reference evidence="3 4" key="2">
    <citation type="journal article" date="2018" name="Elife">
        <title>Firefly genomes illuminate parallel origins of bioluminescence in beetles.</title>
        <authorList>
            <person name="Fallon T.R."/>
            <person name="Lower S.E."/>
            <person name="Chang C.H."/>
            <person name="Bessho-Uehara M."/>
            <person name="Martin G.J."/>
            <person name="Bewick A.J."/>
            <person name="Behringer M."/>
            <person name="Debat H.J."/>
            <person name="Wong I."/>
            <person name="Day J.C."/>
            <person name="Suvorov A."/>
            <person name="Silva C.J."/>
            <person name="Stanger-Hall K.F."/>
            <person name="Hall D.W."/>
            <person name="Schmitz R.J."/>
            <person name="Nelson D.R."/>
            <person name="Lewis S.M."/>
            <person name="Shigenobu S."/>
            <person name="Bybee S.M."/>
            <person name="Larracuente A.M."/>
            <person name="Oba Y."/>
            <person name="Weng J.K."/>
        </authorList>
    </citation>
    <scope>NUCLEOTIDE SEQUENCE [LARGE SCALE GENOMIC DNA]</scope>
    <source>
        <strain evidence="3">1611_PpyrPB1</strain>
        <tissue evidence="3">Whole body</tissue>
    </source>
</reference>
<evidence type="ECO:0000313" key="2">
    <source>
        <dbReference type="EMBL" id="JAV80873.1"/>
    </source>
</evidence>
<sequence length="710" mass="77744">MDKCLVSVCVPTSEISTMEENFNLIGFNSPEQKSAENAINLSPGDNPFDLLSQNADLQFMDELKDFEYFMKGEFIGKESLGILKLETLNASCNSEHFLHSPSFDHQASREGLLNVAYLQLPSLHLNDKTESISSGSRFNSGSLMPSEPSNICSVSFERSENLLNDAFMSNKRQQRAVSDSTSKPHEGVKVTPALSLPSVFNKSEVDQASSRLERDFCDSFNDSVFIEAKDVAAKIADGSMVLNKCVQDVFLDHTSPPKLVDLDEEESFNKDNEICSQPLPQEVIENDVAPTVETCEKDAVKKNLSNIFNGAERRQSHSSSGSNGSTRDPNEILFNLSAIINNDRRDLRQSKEGQQLLYSLADILCTDNLSKNKCNDNLDDSGHSSIEQDQNNHDVHACFEVLDFRVISKSSDDMQALDLSTKNKVDGGRRLSQSFTLASSPKLFNRLKSQSSSGSSVSNTKLGNASKLKPKKVDEKPQSARGPLKAVIPVVNMAKRKSIGGKANVSSVTPPKLGVSHPSSIFATKRTSTPIAEPQLKPIAQSTPTVGIPNLDRNKPNSCSSQLKKRKFYCPISPFPQQNSADKKSMDLNSTKSSQSASTPNLSAQSIKSSALPSPKFMYRRHSASELKTESNAPLARRYSIGSGSKPNIVNRLKKTVSSVTNTGIKKNTTLPKKSTLSESNSDTVPSIKPSTLVAKFKRSLSNKENCPRK</sequence>
<dbReference type="OrthoDB" id="6747212at2759"/>
<reference evidence="3" key="3">
    <citation type="submission" date="2019-08" db="EMBL/GenBank/DDBJ databases">
        <authorList>
            <consortium name="Photinus pyralis genome working group"/>
            <person name="Fallon T.R."/>
            <person name="Sander Lower S.E."/>
            <person name="Weng J.-K."/>
        </authorList>
    </citation>
    <scope>NUCLEOTIDE SEQUENCE</scope>
    <source>
        <strain evidence="3">1611_PpyrPB1</strain>
        <tissue evidence="3">Whole body</tissue>
    </source>
</reference>
<dbReference type="EMBL" id="VVIM01000008">
    <property type="protein sequence ID" value="KAB0794782.1"/>
    <property type="molecule type" value="Genomic_DNA"/>
</dbReference>
<feature type="compositionally biased region" description="Polar residues" evidence="1">
    <location>
        <begin position="587"/>
        <end position="612"/>
    </location>
</feature>
<evidence type="ECO:0000256" key="1">
    <source>
        <dbReference type="SAM" id="MobiDB-lite"/>
    </source>
</evidence>
<accession>A0A1Y1M566</accession>
<evidence type="ECO:0000313" key="3">
    <source>
        <dbReference type="EMBL" id="KAB0794782.1"/>
    </source>
</evidence>
<keyword evidence="4" id="KW-1185">Reference proteome</keyword>
<dbReference type="InParanoid" id="A0A1Y1M566"/>
<dbReference type="Proteomes" id="UP000327044">
    <property type="component" value="Unassembled WGS sequence"/>
</dbReference>
<dbReference type="EMBL" id="GEZM01040393">
    <property type="protein sequence ID" value="JAV80873.1"/>
    <property type="molecule type" value="Transcribed_RNA"/>
</dbReference>
<dbReference type="AlphaFoldDB" id="A0A1Y1M566"/>
<feature type="compositionally biased region" description="Low complexity" evidence="1">
    <location>
        <begin position="449"/>
        <end position="458"/>
    </location>
</feature>
<feature type="region of interest" description="Disordered" evidence="1">
    <location>
        <begin position="541"/>
        <end position="615"/>
    </location>
</feature>
<name>A0A1Y1M566_PHOPY</name>
<reference evidence="2" key="1">
    <citation type="journal article" date="2016" name="Sci. Rep.">
        <title>Molecular characterization of firefly nuptial gifts: a multi-omics approach sheds light on postcopulatory sexual selection.</title>
        <authorList>
            <person name="Al-Wathiqui N."/>
            <person name="Fallon T.R."/>
            <person name="South A."/>
            <person name="Weng J.K."/>
            <person name="Lewis S.M."/>
        </authorList>
    </citation>
    <scope>NUCLEOTIDE SEQUENCE</scope>
</reference>
<protein>
    <submittedName>
        <fullName evidence="2">Uncharacterized protein</fullName>
    </submittedName>
</protein>
<gene>
    <name evidence="3" type="ORF">PPYR_11621</name>
</gene>
<evidence type="ECO:0000313" key="4">
    <source>
        <dbReference type="Proteomes" id="UP000327044"/>
    </source>
</evidence>
<feature type="region of interest" description="Disordered" evidence="1">
    <location>
        <begin position="446"/>
        <end position="481"/>
    </location>
</feature>
<organism evidence="2">
    <name type="scientific">Photinus pyralis</name>
    <name type="common">Common eastern firefly</name>
    <name type="synonym">Lampyris pyralis</name>
    <dbReference type="NCBI Taxonomy" id="7054"/>
    <lineage>
        <taxon>Eukaryota</taxon>
        <taxon>Metazoa</taxon>
        <taxon>Ecdysozoa</taxon>
        <taxon>Arthropoda</taxon>
        <taxon>Hexapoda</taxon>
        <taxon>Insecta</taxon>
        <taxon>Pterygota</taxon>
        <taxon>Neoptera</taxon>
        <taxon>Endopterygota</taxon>
        <taxon>Coleoptera</taxon>
        <taxon>Polyphaga</taxon>
        <taxon>Elateriformia</taxon>
        <taxon>Elateroidea</taxon>
        <taxon>Lampyridae</taxon>
        <taxon>Lampyrinae</taxon>
        <taxon>Photinus</taxon>
    </lineage>
</organism>
<feature type="region of interest" description="Disordered" evidence="1">
    <location>
        <begin position="664"/>
        <end position="690"/>
    </location>
</feature>
<proteinExistence type="predicted"/>
<feature type="region of interest" description="Disordered" evidence="1">
    <location>
        <begin position="306"/>
        <end position="329"/>
    </location>
</feature>